<organism evidence="1 2">
    <name type="scientific">Rhizobium terricola</name>
    <dbReference type="NCBI Taxonomy" id="2728849"/>
    <lineage>
        <taxon>Bacteria</taxon>
        <taxon>Pseudomonadati</taxon>
        <taxon>Pseudomonadota</taxon>
        <taxon>Alphaproteobacteria</taxon>
        <taxon>Hyphomicrobiales</taxon>
        <taxon>Rhizobiaceae</taxon>
        <taxon>Rhizobium/Agrobacterium group</taxon>
        <taxon>Rhizobium</taxon>
    </lineage>
</organism>
<comment type="caution">
    <text evidence="1">The sequence shown here is derived from an EMBL/GenBank/DDBJ whole genome shotgun (WGS) entry which is preliminary data.</text>
</comment>
<gene>
    <name evidence="1" type="ORF">HHL25_10330</name>
</gene>
<dbReference type="RefSeq" id="WP_169589993.1">
    <property type="nucleotide sequence ID" value="NZ_JABBGK010000002.1"/>
</dbReference>
<evidence type="ECO:0000313" key="2">
    <source>
        <dbReference type="Proteomes" id="UP000541470"/>
    </source>
</evidence>
<accession>A0A7Y0FVJ9</accession>
<dbReference type="Proteomes" id="UP000541470">
    <property type="component" value="Unassembled WGS sequence"/>
</dbReference>
<protein>
    <submittedName>
        <fullName evidence="1">Transcriptional regulator</fullName>
    </submittedName>
</protein>
<sequence length="83" mass="9272">MGKNSIRVTLSDDLQEHVRRQVTEGSRYRDADDYISALVSRDLQIQAETAAWLSEHLGEAARAAEGVFRAVSAEDVIERNKKA</sequence>
<dbReference type="AlphaFoldDB" id="A0A7Y0FVJ9"/>
<keyword evidence="2" id="KW-1185">Reference proteome</keyword>
<dbReference type="EMBL" id="JABBGK010000002">
    <property type="protein sequence ID" value="NML74518.1"/>
    <property type="molecule type" value="Genomic_DNA"/>
</dbReference>
<name>A0A7Y0FVJ9_9HYPH</name>
<evidence type="ECO:0000313" key="1">
    <source>
        <dbReference type="EMBL" id="NML74518.1"/>
    </source>
</evidence>
<proteinExistence type="predicted"/>
<reference evidence="1 2" key="1">
    <citation type="submission" date="2020-04" db="EMBL/GenBank/DDBJ databases">
        <title>Rhizobium sp. S-51 isolated from soil.</title>
        <authorList>
            <person name="Dahal R.H."/>
        </authorList>
    </citation>
    <scope>NUCLEOTIDE SEQUENCE [LARGE SCALE GENOMIC DNA]</scope>
    <source>
        <strain evidence="1 2">S-51</strain>
    </source>
</reference>